<sequence length="63" mass="7096">AATAKIASRKQSRRVFKPIAEIACYFCRRRKIACECLSGSRSCLQCVKRGLACIYPTQSRRGQ</sequence>
<evidence type="ECO:0000313" key="1">
    <source>
        <dbReference type="EMBL" id="KAI0060281.1"/>
    </source>
</evidence>
<proteinExistence type="predicted"/>
<name>A0ACB8SWI7_9AGAM</name>
<feature type="non-terminal residue" evidence="1">
    <location>
        <position position="63"/>
    </location>
</feature>
<dbReference type="Proteomes" id="UP000814140">
    <property type="component" value="Unassembled WGS sequence"/>
</dbReference>
<reference evidence="1" key="2">
    <citation type="journal article" date="2022" name="New Phytol.">
        <title>Evolutionary transition to the ectomycorrhizal habit in the genomes of a hyperdiverse lineage of mushroom-forming fungi.</title>
        <authorList>
            <person name="Looney B."/>
            <person name="Miyauchi S."/>
            <person name="Morin E."/>
            <person name="Drula E."/>
            <person name="Courty P.E."/>
            <person name="Kohler A."/>
            <person name="Kuo A."/>
            <person name="LaButti K."/>
            <person name="Pangilinan J."/>
            <person name="Lipzen A."/>
            <person name="Riley R."/>
            <person name="Andreopoulos W."/>
            <person name="He G."/>
            <person name="Johnson J."/>
            <person name="Nolan M."/>
            <person name="Tritt A."/>
            <person name="Barry K.W."/>
            <person name="Grigoriev I.V."/>
            <person name="Nagy L.G."/>
            <person name="Hibbett D."/>
            <person name="Henrissat B."/>
            <person name="Matheny P.B."/>
            <person name="Labbe J."/>
            <person name="Martin F.M."/>
        </authorList>
    </citation>
    <scope>NUCLEOTIDE SEQUENCE</scope>
    <source>
        <strain evidence="1">HHB10654</strain>
    </source>
</reference>
<protein>
    <submittedName>
        <fullName evidence="1">Uncharacterized protein</fullName>
    </submittedName>
</protein>
<comment type="caution">
    <text evidence="1">The sequence shown here is derived from an EMBL/GenBank/DDBJ whole genome shotgun (WGS) entry which is preliminary data.</text>
</comment>
<reference evidence="1" key="1">
    <citation type="submission" date="2021-03" db="EMBL/GenBank/DDBJ databases">
        <authorList>
            <consortium name="DOE Joint Genome Institute"/>
            <person name="Ahrendt S."/>
            <person name="Looney B.P."/>
            <person name="Miyauchi S."/>
            <person name="Morin E."/>
            <person name="Drula E."/>
            <person name="Courty P.E."/>
            <person name="Chicoki N."/>
            <person name="Fauchery L."/>
            <person name="Kohler A."/>
            <person name="Kuo A."/>
            <person name="Labutti K."/>
            <person name="Pangilinan J."/>
            <person name="Lipzen A."/>
            <person name="Riley R."/>
            <person name="Andreopoulos W."/>
            <person name="He G."/>
            <person name="Johnson J."/>
            <person name="Barry K.W."/>
            <person name="Grigoriev I.V."/>
            <person name="Nagy L."/>
            <person name="Hibbett D."/>
            <person name="Henrissat B."/>
            <person name="Matheny P.B."/>
            <person name="Labbe J."/>
            <person name="Martin F."/>
        </authorList>
    </citation>
    <scope>NUCLEOTIDE SEQUENCE</scope>
    <source>
        <strain evidence="1">HHB10654</strain>
    </source>
</reference>
<organism evidence="1 2">
    <name type="scientific">Artomyces pyxidatus</name>
    <dbReference type="NCBI Taxonomy" id="48021"/>
    <lineage>
        <taxon>Eukaryota</taxon>
        <taxon>Fungi</taxon>
        <taxon>Dikarya</taxon>
        <taxon>Basidiomycota</taxon>
        <taxon>Agaricomycotina</taxon>
        <taxon>Agaricomycetes</taxon>
        <taxon>Russulales</taxon>
        <taxon>Auriscalpiaceae</taxon>
        <taxon>Artomyces</taxon>
    </lineage>
</organism>
<accession>A0ACB8SWI7</accession>
<dbReference type="EMBL" id="MU277220">
    <property type="protein sequence ID" value="KAI0060281.1"/>
    <property type="molecule type" value="Genomic_DNA"/>
</dbReference>
<gene>
    <name evidence="1" type="ORF">BV25DRAFT_1779587</name>
</gene>
<feature type="non-terminal residue" evidence="1">
    <location>
        <position position="1"/>
    </location>
</feature>
<keyword evidence="2" id="KW-1185">Reference proteome</keyword>
<evidence type="ECO:0000313" key="2">
    <source>
        <dbReference type="Proteomes" id="UP000814140"/>
    </source>
</evidence>